<dbReference type="EMBL" id="NUXH01000033">
    <property type="protein sequence ID" value="PFL71917.1"/>
    <property type="molecule type" value="Genomic_DNA"/>
</dbReference>
<protein>
    <recommendedName>
        <fullName evidence="1">YokE-like PH domain-containing protein</fullName>
    </recommendedName>
</protein>
<evidence type="ECO:0000313" key="3">
    <source>
        <dbReference type="Proteomes" id="UP000222851"/>
    </source>
</evidence>
<dbReference type="RefSeq" id="WP_098555536.1">
    <property type="nucleotide sequence ID" value="NZ_NUXH01000033.1"/>
</dbReference>
<dbReference type="Pfam" id="PF14470">
    <property type="entry name" value="bPH_3"/>
    <property type="match status" value="1"/>
</dbReference>
<dbReference type="AlphaFoldDB" id="A0A2B0Y7C7"/>
<dbReference type="InterPro" id="IPR039519">
    <property type="entry name" value="YokE-like_PH"/>
</dbReference>
<evidence type="ECO:0000313" key="2">
    <source>
        <dbReference type="EMBL" id="PFL71917.1"/>
    </source>
</evidence>
<evidence type="ECO:0000259" key="1">
    <source>
        <dbReference type="Pfam" id="PF14470"/>
    </source>
</evidence>
<gene>
    <name evidence="2" type="ORF">COJ30_09185</name>
</gene>
<reference evidence="2 3" key="1">
    <citation type="submission" date="2017-09" db="EMBL/GenBank/DDBJ databases">
        <title>Large-scale bioinformatics analysis of Bacillus genomes uncovers conserved roles of natural products in bacterial physiology.</title>
        <authorList>
            <consortium name="Agbiome Team Llc"/>
            <person name="Bleich R.M."/>
            <person name="Grubbs K.J."/>
            <person name="Santa Maria K.C."/>
            <person name="Allen S.E."/>
            <person name="Farag S."/>
            <person name="Shank E.A."/>
            <person name="Bowers A."/>
        </authorList>
    </citation>
    <scope>NUCLEOTIDE SEQUENCE [LARGE SCALE GENOMIC DNA]</scope>
    <source>
        <strain evidence="2 3">AFS081271</strain>
    </source>
</reference>
<comment type="caution">
    <text evidence="2">The sequence shown here is derived from an EMBL/GenBank/DDBJ whole genome shotgun (WGS) entry which is preliminary data.</text>
</comment>
<sequence length="118" mass="13480">MKANLETVTRYLQSNEEVISTLYCAINLGYISRSGILAATNKRLLFCADYMFGKGLKWEYAYTEVNNFSHTNDIVLEMSSIPFIKKITMDSGDDFIVFDNFSTPSKVNSFYELVQSKI</sequence>
<organism evidence="2 3">
    <name type="scientific">Bacillus anthracis</name>
    <name type="common">anthrax bacterium</name>
    <dbReference type="NCBI Taxonomy" id="1392"/>
    <lineage>
        <taxon>Bacteria</taxon>
        <taxon>Bacillati</taxon>
        <taxon>Bacillota</taxon>
        <taxon>Bacilli</taxon>
        <taxon>Bacillales</taxon>
        <taxon>Bacillaceae</taxon>
        <taxon>Bacillus</taxon>
        <taxon>Bacillus cereus group</taxon>
    </lineage>
</organism>
<name>A0A2B0Y7C7_BACAN</name>
<proteinExistence type="predicted"/>
<accession>A0A2B0Y7C7</accession>
<dbReference type="Proteomes" id="UP000222851">
    <property type="component" value="Unassembled WGS sequence"/>
</dbReference>
<feature type="domain" description="YokE-like PH" evidence="1">
    <location>
        <begin position="12"/>
        <end position="115"/>
    </location>
</feature>